<dbReference type="InterPro" id="IPR052925">
    <property type="entry name" value="Phage_Integrase-like_Recomb"/>
</dbReference>
<dbReference type="PANTHER" id="PTHR34605:SF3">
    <property type="entry name" value="P CELL-TYPE AGGLUTINATION PROTEIN MAP4-LIKE-RELATED"/>
    <property type="match status" value="1"/>
</dbReference>
<organism evidence="2 3">
    <name type="scientific">Aphanizomenon flos-aquae WA102</name>
    <dbReference type="NCBI Taxonomy" id="1710896"/>
    <lineage>
        <taxon>Bacteria</taxon>
        <taxon>Bacillati</taxon>
        <taxon>Cyanobacteriota</taxon>
        <taxon>Cyanophyceae</taxon>
        <taxon>Nostocales</taxon>
        <taxon>Aphanizomenonaceae</taxon>
        <taxon>Aphanizomenon</taxon>
    </lineage>
</organism>
<dbReference type="InterPro" id="IPR011010">
    <property type="entry name" value="DNA_brk_join_enz"/>
</dbReference>
<comment type="caution">
    <text evidence="2">The sequence shown here is derived from an EMBL/GenBank/DDBJ whole genome shotgun (WGS) entry which is preliminary data.</text>
</comment>
<evidence type="ECO:0000256" key="1">
    <source>
        <dbReference type="ARBA" id="ARBA00023172"/>
    </source>
</evidence>
<name>A0A1B7WKZ8_APHFL</name>
<dbReference type="Proteomes" id="UP000092093">
    <property type="component" value="Unassembled WGS sequence"/>
</dbReference>
<evidence type="ECO:0008006" key="4">
    <source>
        <dbReference type="Google" id="ProtNLM"/>
    </source>
</evidence>
<dbReference type="GO" id="GO:0003677">
    <property type="term" value="F:DNA binding"/>
    <property type="evidence" value="ECO:0007669"/>
    <property type="project" value="InterPro"/>
</dbReference>
<proteinExistence type="predicted"/>
<dbReference type="GO" id="GO:0006310">
    <property type="term" value="P:DNA recombination"/>
    <property type="evidence" value="ECO:0007669"/>
    <property type="project" value="UniProtKB-KW"/>
</dbReference>
<keyword evidence="1" id="KW-0233">DNA recombination</keyword>
<gene>
    <name evidence="2" type="ORF">AN484_24755</name>
</gene>
<dbReference type="EMBL" id="LJOW01000251">
    <property type="protein sequence ID" value="OBQ37747.1"/>
    <property type="molecule type" value="Genomic_DNA"/>
</dbReference>
<sequence>MQLKGYADEDLDPRPQQALPLEVVRRVRSMRTTTRDEAIGQLVVTAFFFAMRSCEYSDAGRGRITTVVTIDDVQFRKNGDTIPADDQELTSLADTVSITFRRQKNRDNGTTITQHRNDRPGQADICPVRTLADLVARIRGHGRHPRIANPGINAWAERADDELKYLPSTAVLEQLRTATRTIGERRLGFKAEDIGTHSIRSGAAMAMYLAGVKVETIQMIGRWKSRSFMRYLRIQVPETTRGVATRMTSRHTFFTIDHGPGDERRI</sequence>
<dbReference type="GO" id="GO:0015074">
    <property type="term" value="P:DNA integration"/>
    <property type="evidence" value="ECO:0007669"/>
    <property type="project" value="InterPro"/>
</dbReference>
<dbReference type="AlphaFoldDB" id="A0A1B7WKZ8"/>
<evidence type="ECO:0000313" key="2">
    <source>
        <dbReference type="EMBL" id="OBQ37747.1"/>
    </source>
</evidence>
<reference evidence="2 3" key="1">
    <citation type="submission" date="2015-09" db="EMBL/GenBank/DDBJ databases">
        <title>Aphanizomenon flos-aquae WA102.</title>
        <authorList>
            <person name="Driscoll C."/>
        </authorList>
    </citation>
    <scope>NUCLEOTIDE SEQUENCE [LARGE SCALE GENOMIC DNA]</scope>
    <source>
        <strain evidence="2">WA102</strain>
    </source>
</reference>
<protein>
    <recommendedName>
        <fullName evidence="4">Tyr recombinase domain-containing protein</fullName>
    </recommendedName>
</protein>
<dbReference type="InterPro" id="IPR013762">
    <property type="entry name" value="Integrase-like_cat_sf"/>
</dbReference>
<dbReference type="SUPFAM" id="SSF56349">
    <property type="entry name" value="DNA breaking-rejoining enzymes"/>
    <property type="match status" value="1"/>
</dbReference>
<dbReference type="Gene3D" id="1.10.443.10">
    <property type="entry name" value="Intergrase catalytic core"/>
    <property type="match status" value="1"/>
</dbReference>
<evidence type="ECO:0000313" key="3">
    <source>
        <dbReference type="Proteomes" id="UP000092093"/>
    </source>
</evidence>
<dbReference type="PANTHER" id="PTHR34605">
    <property type="entry name" value="PHAGE_INTEGRASE DOMAIN-CONTAINING PROTEIN"/>
    <property type="match status" value="1"/>
</dbReference>
<accession>A0A1B7WKZ8</accession>